<dbReference type="AlphaFoldDB" id="A0A0E0IM90"/>
<organism evidence="2">
    <name type="scientific">Oryza nivara</name>
    <name type="common">Indian wild rice</name>
    <name type="synonym">Oryza sativa f. spontanea</name>
    <dbReference type="NCBI Taxonomy" id="4536"/>
    <lineage>
        <taxon>Eukaryota</taxon>
        <taxon>Viridiplantae</taxon>
        <taxon>Streptophyta</taxon>
        <taxon>Embryophyta</taxon>
        <taxon>Tracheophyta</taxon>
        <taxon>Spermatophyta</taxon>
        <taxon>Magnoliopsida</taxon>
        <taxon>Liliopsida</taxon>
        <taxon>Poales</taxon>
        <taxon>Poaceae</taxon>
        <taxon>BOP clade</taxon>
        <taxon>Oryzoideae</taxon>
        <taxon>Oryzeae</taxon>
        <taxon>Oryzinae</taxon>
        <taxon>Oryza</taxon>
    </lineage>
</organism>
<protein>
    <submittedName>
        <fullName evidence="2">Uncharacterized protein</fullName>
    </submittedName>
</protein>
<feature type="region of interest" description="Disordered" evidence="1">
    <location>
        <begin position="1"/>
        <end position="62"/>
    </location>
</feature>
<reference evidence="2" key="2">
    <citation type="submission" date="2018-04" db="EMBL/GenBank/DDBJ databases">
        <title>OnivRS2 (Oryza nivara Reference Sequence Version 2).</title>
        <authorList>
            <person name="Zhang J."/>
            <person name="Kudrna D."/>
            <person name="Lee S."/>
            <person name="Talag J."/>
            <person name="Rajasekar S."/>
            <person name="Welchert J."/>
            <person name="Hsing Y.-I."/>
            <person name="Wing R.A."/>
        </authorList>
    </citation>
    <scope>NUCLEOTIDE SEQUENCE [LARGE SCALE GENOMIC DNA]</scope>
    <source>
        <strain evidence="2">SL10</strain>
    </source>
</reference>
<dbReference type="Proteomes" id="UP000006591">
    <property type="component" value="Chromosome 9"/>
</dbReference>
<reference evidence="2" key="1">
    <citation type="submission" date="2015-04" db="UniProtKB">
        <authorList>
            <consortium name="EnsemblPlants"/>
        </authorList>
    </citation>
    <scope>IDENTIFICATION</scope>
    <source>
        <strain evidence="2">SL10</strain>
    </source>
</reference>
<accession>A0A0E0IM90</accession>
<name>A0A0E0IM90_ORYNI</name>
<feature type="compositionally biased region" description="Low complexity" evidence="1">
    <location>
        <begin position="32"/>
        <end position="45"/>
    </location>
</feature>
<evidence type="ECO:0000313" key="2">
    <source>
        <dbReference type="EnsemblPlants" id="ONIVA09G17220.1"/>
    </source>
</evidence>
<sequence>MTHGLVARAARSPPQGLSPPRGRDLTPPPPAAAASSSMSSPWRPAEPYLRRRGPQARTRRRRAVPRSWRCRASVPFPTFSPVAMSSMQLGIQVRTTGSSFCTFYFCIGFRISTPYCAIPFFVTLFFWSTCNGLFGINESTEKFTENNIKLRYSYPFTSLHPNGP</sequence>
<keyword evidence="3" id="KW-1185">Reference proteome</keyword>
<evidence type="ECO:0000256" key="1">
    <source>
        <dbReference type="SAM" id="MobiDB-lite"/>
    </source>
</evidence>
<dbReference type="Gramene" id="ONIVA09G17220.1">
    <property type="protein sequence ID" value="ONIVA09G17220.1"/>
    <property type="gene ID" value="ONIVA09G17220"/>
</dbReference>
<evidence type="ECO:0000313" key="3">
    <source>
        <dbReference type="Proteomes" id="UP000006591"/>
    </source>
</evidence>
<dbReference type="HOGENOM" id="CLU_1638026_0_0_1"/>
<feature type="compositionally biased region" description="Basic residues" evidence="1">
    <location>
        <begin position="50"/>
        <end position="62"/>
    </location>
</feature>
<dbReference type="EnsemblPlants" id="ONIVA09G17220.1">
    <property type="protein sequence ID" value="ONIVA09G17220.1"/>
    <property type="gene ID" value="ONIVA09G17220"/>
</dbReference>
<proteinExistence type="predicted"/>